<evidence type="ECO:0000256" key="2">
    <source>
        <dbReference type="ARBA" id="ARBA00022475"/>
    </source>
</evidence>
<feature type="transmembrane region" description="Helical" evidence="6">
    <location>
        <begin position="366"/>
        <end position="394"/>
    </location>
</feature>
<dbReference type="RefSeq" id="WP_005940661.1">
    <property type="nucleotide sequence ID" value="NZ_KB890342.1"/>
</dbReference>
<reference evidence="9 10" key="1">
    <citation type="submission" date="2013-04" db="EMBL/GenBank/DDBJ databases">
        <title>The Genome Sequence of Bacteroides massiliensis DSM 17679.</title>
        <authorList>
            <consortium name="The Broad Institute Genomics Platform"/>
            <person name="Earl A."/>
            <person name="Ward D."/>
            <person name="Feldgarden M."/>
            <person name="Gevers D."/>
            <person name="Martens E."/>
            <person name="Fenner L."/>
            <person name="Roux V."/>
            <person name="Mallet M.N."/>
            <person name="Raoult D."/>
            <person name="Walker B."/>
            <person name="Young S."/>
            <person name="Zeng Q."/>
            <person name="Gargeya S."/>
            <person name="Fitzgerald M."/>
            <person name="Haas B."/>
            <person name="Abouelleil A."/>
            <person name="Allen A.W."/>
            <person name="Alvarado L."/>
            <person name="Arachchi H.M."/>
            <person name="Berlin A.M."/>
            <person name="Chapman S.B."/>
            <person name="Gainer-Dewar J."/>
            <person name="Goldberg J."/>
            <person name="Griggs A."/>
            <person name="Gujja S."/>
            <person name="Hansen M."/>
            <person name="Howarth C."/>
            <person name="Imamovic A."/>
            <person name="Ireland A."/>
            <person name="Larimer J."/>
            <person name="McCowan C."/>
            <person name="Murphy C."/>
            <person name="Pearson M."/>
            <person name="Poon T.W."/>
            <person name="Priest M."/>
            <person name="Roberts A."/>
            <person name="Saif S."/>
            <person name="Shea T."/>
            <person name="Sisk P."/>
            <person name="Sykes S."/>
            <person name="Wortman J."/>
            <person name="Nusbaum C."/>
            <person name="Birren B."/>
        </authorList>
    </citation>
    <scope>NUCLEOTIDE SEQUENCE [LARGE SCALE GENOMIC DNA]</scope>
    <source>
        <strain evidence="10">B84634 / Timone 84634 / DSM 17679 / JCM 13223</strain>
    </source>
</reference>
<dbReference type="InterPro" id="IPR004477">
    <property type="entry name" value="ComEC_N"/>
</dbReference>
<dbReference type="InterPro" id="IPR025405">
    <property type="entry name" value="DUF4131"/>
</dbReference>
<feature type="transmembrane region" description="Helical" evidence="6">
    <location>
        <begin position="430"/>
        <end position="452"/>
    </location>
</feature>
<evidence type="ECO:0000313" key="10">
    <source>
        <dbReference type="Proteomes" id="UP000017831"/>
    </source>
</evidence>
<dbReference type="GO" id="GO:0005886">
    <property type="term" value="C:plasma membrane"/>
    <property type="evidence" value="ECO:0007669"/>
    <property type="project" value="UniProtKB-SubCell"/>
</dbReference>
<keyword evidence="2" id="KW-1003">Cell membrane</keyword>
<name>U6RDK8_9BACT</name>
<keyword evidence="4 6" id="KW-1133">Transmembrane helix</keyword>
<dbReference type="STRING" id="1121098.HMPREF1534_02112"/>
<dbReference type="Proteomes" id="UP000017831">
    <property type="component" value="Unassembled WGS sequence"/>
</dbReference>
<keyword evidence="5 6" id="KW-0472">Membrane</keyword>
<feature type="transmembrane region" description="Helical" evidence="6">
    <location>
        <begin position="205"/>
        <end position="226"/>
    </location>
</feature>
<comment type="subcellular location">
    <subcellularLocation>
        <location evidence="1">Cell membrane</location>
        <topology evidence="1">Multi-pass membrane protein</topology>
    </subcellularLocation>
</comment>
<evidence type="ECO:0000313" key="9">
    <source>
        <dbReference type="EMBL" id="EOA54719.1"/>
    </source>
</evidence>
<dbReference type="Pfam" id="PF13567">
    <property type="entry name" value="DUF4131"/>
    <property type="match status" value="1"/>
</dbReference>
<evidence type="ECO:0008006" key="11">
    <source>
        <dbReference type="Google" id="ProtNLM"/>
    </source>
</evidence>
<accession>U6RDK8</accession>
<dbReference type="AlphaFoldDB" id="U6RDK8"/>
<dbReference type="PANTHER" id="PTHR30619">
    <property type="entry name" value="DNA INTERNALIZATION/COMPETENCE PROTEIN COMEC/REC2"/>
    <property type="match status" value="1"/>
</dbReference>
<dbReference type="EMBL" id="AQHY01000025">
    <property type="protein sequence ID" value="EOA54719.1"/>
    <property type="molecule type" value="Genomic_DNA"/>
</dbReference>
<feature type="domain" description="DUF4131" evidence="8">
    <location>
        <begin position="4"/>
        <end position="139"/>
    </location>
</feature>
<feature type="transmembrane region" description="Helical" evidence="6">
    <location>
        <begin position="458"/>
        <end position="476"/>
    </location>
</feature>
<evidence type="ECO:0000256" key="1">
    <source>
        <dbReference type="ARBA" id="ARBA00004651"/>
    </source>
</evidence>
<dbReference type="GeneID" id="60061940"/>
<dbReference type="InterPro" id="IPR052159">
    <property type="entry name" value="Competence_DNA_uptake"/>
</dbReference>
<evidence type="ECO:0000256" key="5">
    <source>
        <dbReference type="ARBA" id="ARBA00023136"/>
    </source>
</evidence>
<dbReference type="Pfam" id="PF03772">
    <property type="entry name" value="Competence"/>
    <property type="match status" value="1"/>
</dbReference>
<feature type="transmembrane region" description="Helical" evidence="6">
    <location>
        <begin position="337"/>
        <end position="360"/>
    </location>
</feature>
<evidence type="ECO:0000259" key="7">
    <source>
        <dbReference type="Pfam" id="PF03772"/>
    </source>
</evidence>
<organism evidence="9 10">
    <name type="scientific">Phocaeicola massiliensis B84634 = Timone 84634 = DSM 17679 = JCM 13223</name>
    <dbReference type="NCBI Taxonomy" id="1121098"/>
    <lineage>
        <taxon>Bacteria</taxon>
        <taxon>Pseudomonadati</taxon>
        <taxon>Bacteroidota</taxon>
        <taxon>Bacteroidia</taxon>
        <taxon>Bacteroidales</taxon>
        <taxon>Bacteroidaceae</taxon>
        <taxon>Phocaeicola</taxon>
    </lineage>
</organism>
<dbReference type="PATRIC" id="fig|1121098.3.peg.2146"/>
<protein>
    <recommendedName>
        <fullName evidence="11">ComEC/Rec2-related protein domain-containing protein</fullName>
    </recommendedName>
</protein>
<dbReference type="OrthoDB" id="9761531at2"/>
<evidence type="ECO:0000256" key="4">
    <source>
        <dbReference type="ARBA" id="ARBA00022989"/>
    </source>
</evidence>
<sequence length="644" mass="74071">MAVLFVALLWMLRTCAYRYRWLFGGAVSLFLLVLGSTVTQIQWDKINCDWSSEKKVYRGVVQETPVEKEKVMVCKVKTEDRQVLLSVYKDSLSQTLQSGDNILFYGKIRSPHNAGNPYEFDYASYLLRKQISGTAYVYAGYWRVMDKPRVLSIKQQALACRDKIVGCYRQWGFKGEEFAVLSALTVGYKEELSDELRESYSVAGISHVLALSGLHVGILWFLLGYMLRPFCRNRAMRILKWIVVTLLLWSFAFVAGLMPSVVRAVIMCMLVELGTLGGKRGKPLNILAIAAFSMLLYSPFYLFDVSFQLSFMAVLAISLCYKEFYRIRFIRNRFLRYIWGTTIVSVVAQLGTAPLVMYYFSGFSLYFLLANLLVAPLIPVIIYLALLAFVFAPVAELHHCILFMLEEVIKCLNWGTWTISRLPSAFIDSLYLSSLEVCLLYAFFMLGLYYWSTGSRKALIKVFAGINMILVLLLYIHFPRATVPSIVFYNLHNCAAVHFIEADNSSYLCSDRKDSTYIYMKNIAETYWKRKKMPIPHLLLSDYEGRNVWSHKGIVHWRGMNICMVTDGYWRNKSATNLLDIDYMYLCKGYKGEIAPLQKLFHIKRIVLDASLGDYKLKAYKEECKTLGLDYIDISEKGSFRILL</sequence>
<evidence type="ECO:0000256" key="3">
    <source>
        <dbReference type="ARBA" id="ARBA00022692"/>
    </source>
</evidence>
<keyword evidence="10" id="KW-1185">Reference proteome</keyword>
<evidence type="ECO:0000256" key="6">
    <source>
        <dbReference type="SAM" id="Phobius"/>
    </source>
</evidence>
<evidence type="ECO:0000259" key="8">
    <source>
        <dbReference type="Pfam" id="PF13567"/>
    </source>
</evidence>
<feature type="transmembrane region" description="Helical" evidence="6">
    <location>
        <begin position="238"/>
        <end position="255"/>
    </location>
</feature>
<feature type="domain" description="ComEC/Rec2-related protein" evidence="7">
    <location>
        <begin position="184"/>
        <end position="452"/>
    </location>
</feature>
<dbReference type="HOGENOM" id="CLU_010363_5_0_10"/>
<dbReference type="NCBIfam" id="TIGR00360">
    <property type="entry name" value="ComEC_N-term"/>
    <property type="match status" value="1"/>
</dbReference>
<dbReference type="PANTHER" id="PTHR30619:SF1">
    <property type="entry name" value="RECOMBINATION PROTEIN 2"/>
    <property type="match status" value="1"/>
</dbReference>
<gene>
    <name evidence="9" type="ORF">HMPREF1534_02112</name>
</gene>
<keyword evidence="3 6" id="KW-0812">Transmembrane</keyword>
<proteinExistence type="predicted"/>
<feature type="transmembrane region" description="Helical" evidence="6">
    <location>
        <begin position="309"/>
        <end position="325"/>
    </location>
</feature>
<comment type="caution">
    <text evidence="9">The sequence shown here is derived from an EMBL/GenBank/DDBJ whole genome shotgun (WGS) entry which is preliminary data.</text>
</comment>
<dbReference type="eggNOG" id="COG0658">
    <property type="taxonomic scope" value="Bacteria"/>
</dbReference>